<name>A0A5N6N872_9ASTR</name>
<organism evidence="1 2">
    <name type="scientific">Mikania micrantha</name>
    <name type="common">bitter vine</name>
    <dbReference type="NCBI Taxonomy" id="192012"/>
    <lineage>
        <taxon>Eukaryota</taxon>
        <taxon>Viridiplantae</taxon>
        <taxon>Streptophyta</taxon>
        <taxon>Embryophyta</taxon>
        <taxon>Tracheophyta</taxon>
        <taxon>Spermatophyta</taxon>
        <taxon>Magnoliopsida</taxon>
        <taxon>eudicotyledons</taxon>
        <taxon>Gunneridae</taxon>
        <taxon>Pentapetalae</taxon>
        <taxon>asterids</taxon>
        <taxon>campanulids</taxon>
        <taxon>Asterales</taxon>
        <taxon>Asteraceae</taxon>
        <taxon>Asteroideae</taxon>
        <taxon>Heliantheae alliance</taxon>
        <taxon>Eupatorieae</taxon>
        <taxon>Mikania</taxon>
    </lineage>
</organism>
<dbReference type="Pfam" id="PF14223">
    <property type="entry name" value="Retrotran_gag_2"/>
    <property type="match status" value="1"/>
</dbReference>
<protein>
    <recommendedName>
        <fullName evidence="3">DUF4219 domain-containing protein</fullName>
    </recommendedName>
</protein>
<dbReference type="PANTHER" id="PTHR35317">
    <property type="entry name" value="OS04G0629600 PROTEIN"/>
    <property type="match status" value="1"/>
</dbReference>
<comment type="caution">
    <text evidence="1">The sequence shown here is derived from an EMBL/GenBank/DDBJ whole genome shotgun (WGS) entry which is preliminary data.</text>
</comment>
<evidence type="ECO:0008006" key="3">
    <source>
        <dbReference type="Google" id="ProtNLM"/>
    </source>
</evidence>
<sequence>MVSASTTTNIQPILPVVKGEGYEFWSIRVKTVLRSQDLWDPVSKGFSEEGNDAEVRENQKKDARALALIQQSVHDSIFSRIPASSTAKHAWDVLQTEYQGDSKVKTVKLQGLRREFETLQMKDNELIAYYLSNVISIDPRSTSTQLNDSKS</sequence>
<evidence type="ECO:0000313" key="1">
    <source>
        <dbReference type="EMBL" id="KAD4385873.1"/>
    </source>
</evidence>
<dbReference type="EMBL" id="SZYD01000013">
    <property type="protein sequence ID" value="KAD4385873.1"/>
    <property type="molecule type" value="Genomic_DNA"/>
</dbReference>
<dbReference type="Proteomes" id="UP000326396">
    <property type="component" value="Linkage Group LG3"/>
</dbReference>
<gene>
    <name evidence="1" type="ORF">E3N88_26042</name>
</gene>
<reference evidence="1 2" key="1">
    <citation type="submission" date="2019-05" db="EMBL/GenBank/DDBJ databases">
        <title>Mikania micrantha, genome provides insights into the molecular mechanism of rapid growth.</title>
        <authorList>
            <person name="Liu B."/>
        </authorList>
    </citation>
    <scope>NUCLEOTIDE SEQUENCE [LARGE SCALE GENOMIC DNA]</scope>
    <source>
        <strain evidence="1">NLD-2019</strain>
        <tissue evidence="1">Leaf</tissue>
    </source>
</reference>
<dbReference type="OrthoDB" id="8063676at2759"/>
<dbReference type="AlphaFoldDB" id="A0A5N6N872"/>
<dbReference type="PANTHER" id="PTHR35317:SF35">
    <property type="entry name" value="DUF4219 DOMAIN-CONTAINING PROTEIN"/>
    <property type="match status" value="1"/>
</dbReference>
<evidence type="ECO:0000313" key="2">
    <source>
        <dbReference type="Proteomes" id="UP000326396"/>
    </source>
</evidence>
<keyword evidence="2" id="KW-1185">Reference proteome</keyword>
<proteinExistence type="predicted"/>
<accession>A0A5N6N872</accession>